<dbReference type="GO" id="GO:0048312">
    <property type="term" value="P:intracellular distribution of mitochondria"/>
    <property type="evidence" value="ECO:0007669"/>
    <property type="project" value="TreeGrafter"/>
</dbReference>
<dbReference type="InterPro" id="IPR022812">
    <property type="entry name" value="Dynamin"/>
</dbReference>
<evidence type="ECO:0000256" key="2">
    <source>
        <dbReference type="ARBA" id="ARBA00023134"/>
    </source>
</evidence>
<dbReference type="GO" id="GO:0016020">
    <property type="term" value="C:membrane"/>
    <property type="evidence" value="ECO:0007669"/>
    <property type="project" value="TreeGrafter"/>
</dbReference>
<evidence type="ECO:0000256" key="3">
    <source>
        <dbReference type="SAM" id="MobiDB-lite"/>
    </source>
</evidence>
<dbReference type="PANTHER" id="PTHR11566">
    <property type="entry name" value="DYNAMIN"/>
    <property type="match status" value="1"/>
</dbReference>
<dbReference type="GO" id="GO:0016559">
    <property type="term" value="P:peroxisome fission"/>
    <property type="evidence" value="ECO:0007669"/>
    <property type="project" value="TreeGrafter"/>
</dbReference>
<sequence>MDVSLDANILDQLNTTETKALHDISDSLSACGVGRIVNLPQIIVVGDQSAGKSSVLEAISHVRFPVQGNLCTRFATELIFRRANETRIDVSVRFADRSKPAKKFQRTGFREDDLGDIITEAKECMGFSKAGMEFSKDVLRLEIEGPKMYPLSLVDLPGFFQVDTENQSFSGKETVDQLVESYMRQKNSIILVVITANNNLANHLALQKAKSIDPERRRTIGVITKPDLTRPGFDAEKEYIKLAKNQEAAHKLQLGWHVLRNRAEDEDSLEGRDQIEDAFFQKGAWASIPSENRGIASLRKKLSHVLYSHIRNSLPGVIKDIETTLRERQEELDRLGKSRSTQEDLRSFLLGIASDFQRLARDGIYGRYNDEFFGGLQDDHRKLRAQLRNFSRAFDHILQTKGSTKVIISDDDSDSDVDDIPGYLEEFLKRYPYNPPQPKKITTVKLGEQLEKQAAANQGLEFSGTPNKDLAMQLFKQQAAPWRGIAESHVKLVTTVAKAFVDQVFEYVVGSPRTNRTTEAILSTCVDPFFDEKEKVLQEKINELLRPYVQGYALPLDLEFYGMLSQTSNKKLERQISAVLQEKYPHLYENTTAKTGEMSKKLDSKTIAQDIDEEDGLEDSEFGINKVIDMMLAYYTMSLRTFTDNVINLAIESCLVYDIPDILTPTKVDRMSKERLEELAGESDDTSSRRKSLQEEVEILREGLAQCRRYKPRAVTRESHGSEPVSI</sequence>
<dbReference type="InterPro" id="IPR000375">
    <property type="entry name" value="Dynamin_stalk"/>
</dbReference>
<protein>
    <submittedName>
        <fullName evidence="6">P-loop containing nucleoside triphosphate hydrolase protein</fullName>
    </submittedName>
</protein>
<proteinExistence type="predicted"/>
<dbReference type="PRINTS" id="PR00195">
    <property type="entry name" value="DYNAMIN"/>
</dbReference>
<evidence type="ECO:0000313" key="7">
    <source>
        <dbReference type="Proteomes" id="UP000720189"/>
    </source>
</evidence>
<feature type="domain" description="Dynamin-type G" evidence="5">
    <location>
        <begin position="36"/>
        <end position="315"/>
    </location>
</feature>
<dbReference type="SUPFAM" id="SSF52540">
    <property type="entry name" value="P-loop containing nucleoside triphosphate hydrolases"/>
    <property type="match status" value="1"/>
</dbReference>
<dbReference type="InterPro" id="IPR020850">
    <property type="entry name" value="GED_dom"/>
</dbReference>
<dbReference type="Pfam" id="PF00350">
    <property type="entry name" value="Dynamin_N"/>
    <property type="match status" value="1"/>
</dbReference>
<keyword evidence="6" id="KW-0378">Hydrolase</keyword>
<feature type="region of interest" description="Disordered" evidence="3">
    <location>
        <begin position="675"/>
        <end position="694"/>
    </location>
</feature>
<dbReference type="GO" id="GO:0006897">
    <property type="term" value="P:endocytosis"/>
    <property type="evidence" value="ECO:0007669"/>
    <property type="project" value="TreeGrafter"/>
</dbReference>
<dbReference type="Gene3D" id="3.40.50.300">
    <property type="entry name" value="P-loop containing nucleotide triphosphate hydrolases"/>
    <property type="match status" value="1"/>
</dbReference>
<dbReference type="CDD" id="cd08771">
    <property type="entry name" value="DLP_1"/>
    <property type="match status" value="1"/>
</dbReference>
<dbReference type="RefSeq" id="XP_046044911.1">
    <property type="nucleotide sequence ID" value="XM_046188473.1"/>
</dbReference>
<dbReference type="InterPro" id="IPR045063">
    <property type="entry name" value="Dynamin_N"/>
</dbReference>
<dbReference type="Pfam" id="PF01031">
    <property type="entry name" value="Dynamin_M"/>
    <property type="match status" value="1"/>
</dbReference>
<name>A0A9P9GD99_FUSRE</name>
<comment type="caution">
    <text evidence="6">The sequence shown here is derived from an EMBL/GenBank/DDBJ whole genome shotgun (WGS) entry which is preliminary data.</text>
</comment>
<dbReference type="GO" id="GO:0000266">
    <property type="term" value="P:mitochondrial fission"/>
    <property type="evidence" value="ECO:0007669"/>
    <property type="project" value="TreeGrafter"/>
</dbReference>
<evidence type="ECO:0000313" key="6">
    <source>
        <dbReference type="EMBL" id="KAH7236781.1"/>
    </source>
</evidence>
<keyword evidence="7" id="KW-1185">Reference proteome</keyword>
<dbReference type="GO" id="GO:0005739">
    <property type="term" value="C:mitochondrion"/>
    <property type="evidence" value="ECO:0007669"/>
    <property type="project" value="TreeGrafter"/>
</dbReference>
<dbReference type="GO" id="GO:0003924">
    <property type="term" value="F:GTPase activity"/>
    <property type="evidence" value="ECO:0007669"/>
    <property type="project" value="InterPro"/>
</dbReference>
<dbReference type="GeneID" id="70218427"/>
<gene>
    <name evidence="6" type="ORF">BKA55DRAFT_520977</name>
</gene>
<dbReference type="GO" id="GO:0005874">
    <property type="term" value="C:microtubule"/>
    <property type="evidence" value="ECO:0007669"/>
    <property type="project" value="TreeGrafter"/>
</dbReference>
<dbReference type="AlphaFoldDB" id="A0A9P9GD99"/>
<keyword evidence="2" id="KW-0342">GTP-binding</keyword>
<dbReference type="Proteomes" id="UP000720189">
    <property type="component" value="Unassembled WGS sequence"/>
</dbReference>
<dbReference type="Pfam" id="PF02212">
    <property type="entry name" value="GED"/>
    <property type="match status" value="1"/>
</dbReference>
<dbReference type="PANTHER" id="PTHR11566:SF149">
    <property type="entry name" value="GTPASE, PUTATIVE (AFU_ORTHOLOGUE AFUA_6G11890)-RELATED"/>
    <property type="match status" value="1"/>
</dbReference>
<accession>A0A9P9GD99</accession>
<reference evidence="6" key="1">
    <citation type="journal article" date="2021" name="Nat. Commun.">
        <title>Genetic determinants of endophytism in the Arabidopsis root mycobiome.</title>
        <authorList>
            <person name="Mesny F."/>
            <person name="Miyauchi S."/>
            <person name="Thiergart T."/>
            <person name="Pickel B."/>
            <person name="Atanasova L."/>
            <person name="Karlsson M."/>
            <person name="Huettel B."/>
            <person name="Barry K.W."/>
            <person name="Haridas S."/>
            <person name="Chen C."/>
            <person name="Bauer D."/>
            <person name="Andreopoulos W."/>
            <person name="Pangilinan J."/>
            <person name="LaButti K."/>
            <person name="Riley R."/>
            <person name="Lipzen A."/>
            <person name="Clum A."/>
            <person name="Drula E."/>
            <person name="Henrissat B."/>
            <person name="Kohler A."/>
            <person name="Grigoriev I.V."/>
            <person name="Martin F.M."/>
            <person name="Hacquard S."/>
        </authorList>
    </citation>
    <scope>NUCLEOTIDE SEQUENCE</scope>
    <source>
        <strain evidence="6">MPI-CAGE-AT-0023</strain>
    </source>
</reference>
<dbReference type="EMBL" id="JAGMUX010000016">
    <property type="protein sequence ID" value="KAH7236781.1"/>
    <property type="molecule type" value="Genomic_DNA"/>
</dbReference>
<dbReference type="PROSITE" id="PS51718">
    <property type="entry name" value="G_DYNAMIN_2"/>
    <property type="match status" value="1"/>
</dbReference>
<dbReference type="SMART" id="SM00053">
    <property type="entry name" value="DYNc"/>
    <property type="match status" value="1"/>
</dbReference>
<dbReference type="InterPro" id="IPR030381">
    <property type="entry name" value="G_DYNAMIN_dom"/>
</dbReference>
<evidence type="ECO:0000256" key="1">
    <source>
        <dbReference type="ARBA" id="ARBA00022741"/>
    </source>
</evidence>
<dbReference type="GO" id="GO:0008017">
    <property type="term" value="F:microtubule binding"/>
    <property type="evidence" value="ECO:0007669"/>
    <property type="project" value="TreeGrafter"/>
</dbReference>
<dbReference type="InterPro" id="IPR027417">
    <property type="entry name" value="P-loop_NTPase"/>
</dbReference>
<dbReference type="InterPro" id="IPR003130">
    <property type="entry name" value="GED"/>
</dbReference>
<dbReference type="GO" id="GO:0005525">
    <property type="term" value="F:GTP binding"/>
    <property type="evidence" value="ECO:0007669"/>
    <property type="project" value="InterPro"/>
</dbReference>
<organism evidence="6 7">
    <name type="scientific">Fusarium redolens</name>
    <dbReference type="NCBI Taxonomy" id="48865"/>
    <lineage>
        <taxon>Eukaryota</taxon>
        <taxon>Fungi</taxon>
        <taxon>Dikarya</taxon>
        <taxon>Ascomycota</taxon>
        <taxon>Pezizomycotina</taxon>
        <taxon>Sordariomycetes</taxon>
        <taxon>Hypocreomycetidae</taxon>
        <taxon>Hypocreales</taxon>
        <taxon>Nectriaceae</taxon>
        <taxon>Fusarium</taxon>
        <taxon>Fusarium redolens species complex</taxon>
    </lineage>
</organism>
<evidence type="ECO:0000259" key="5">
    <source>
        <dbReference type="PROSITE" id="PS51718"/>
    </source>
</evidence>
<dbReference type="Gene3D" id="1.20.120.1240">
    <property type="entry name" value="Dynamin, middle domain"/>
    <property type="match status" value="1"/>
</dbReference>
<evidence type="ECO:0000259" key="4">
    <source>
        <dbReference type="PROSITE" id="PS51388"/>
    </source>
</evidence>
<feature type="domain" description="GED" evidence="4">
    <location>
        <begin position="624"/>
        <end position="715"/>
    </location>
</feature>
<dbReference type="OrthoDB" id="415706at2759"/>
<dbReference type="InterPro" id="IPR001401">
    <property type="entry name" value="Dynamin_GTPase"/>
</dbReference>
<keyword evidence="1" id="KW-0547">Nucleotide-binding</keyword>
<dbReference type="PROSITE" id="PS51388">
    <property type="entry name" value="GED"/>
    <property type="match status" value="1"/>
</dbReference>